<dbReference type="GO" id="GO:0004140">
    <property type="term" value="F:dephospho-CoA kinase activity"/>
    <property type="evidence" value="ECO:0007669"/>
    <property type="project" value="UniProtKB-EC"/>
</dbReference>
<reference evidence="7" key="1">
    <citation type="submission" date="2022-08" db="EMBL/GenBank/DDBJ databases">
        <title>Catabolic pathway analysis in culturable SAR92 clade bacteria reveals their overlooked roles in DMSP degradation in coastal seas.</title>
        <authorList>
            <person name="He X."/>
            <person name="Zhang X."/>
            <person name="Zhang Y."/>
        </authorList>
    </citation>
    <scope>NUCLEOTIDE SEQUENCE</scope>
    <source>
        <strain evidence="7">H455</strain>
    </source>
</reference>
<dbReference type="Pfam" id="PF01121">
    <property type="entry name" value="CoaE"/>
    <property type="match status" value="1"/>
</dbReference>
<keyword evidence="8" id="KW-1185">Reference proteome</keyword>
<keyword evidence="4 5" id="KW-0173">Coenzyme A biosynthesis</keyword>
<dbReference type="PROSITE" id="PS51219">
    <property type="entry name" value="DPCK"/>
    <property type="match status" value="1"/>
</dbReference>
<comment type="catalytic activity">
    <reaction evidence="5">
        <text>3'-dephospho-CoA + ATP = ADP + CoA + H(+)</text>
        <dbReference type="Rhea" id="RHEA:18245"/>
        <dbReference type="ChEBI" id="CHEBI:15378"/>
        <dbReference type="ChEBI" id="CHEBI:30616"/>
        <dbReference type="ChEBI" id="CHEBI:57287"/>
        <dbReference type="ChEBI" id="CHEBI:57328"/>
        <dbReference type="ChEBI" id="CHEBI:456216"/>
        <dbReference type="EC" id="2.7.1.24"/>
    </reaction>
</comment>
<dbReference type="InterPro" id="IPR027417">
    <property type="entry name" value="P-loop_NTPase"/>
</dbReference>
<dbReference type="CDD" id="cd02022">
    <property type="entry name" value="DPCK"/>
    <property type="match status" value="1"/>
</dbReference>
<keyword evidence="2 5" id="KW-0547">Nucleotide-binding</keyword>
<comment type="subcellular location">
    <subcellularLocation>
        <location evidence="5">Cytoplasm</location>
    </subcellularLocation>
</comment>
<dbReference type="PANTHER" id="PTHR10695">
    <property type="entry name" value="DEPHOSPHO-COA KINASE-RELATED"/>
    <property type="match status" value="1"/>
</dbReference>
<evidence type="ECO:0000313" key="7">
    <source>
        <dbReference type="EMBL" id="UVW36329.1"/>
    </source>
</evidence>
<dbReference type="Proteomes" id="UP001059934">
    <property type="component" value="Chromosome"/>
</dbReference>
<dbReference type="HAMAP" id="MF_00376">
    <property type="entry name" value="Dephospho_CoA_kinase"/>
    <property type="match status" value="1"/>
</dbReference>
<evidence type="ECO:0000256" key="4">
    <source>
        <dbReference type="ARBA" id="ARBA00022993"/>
    </source>
</evidence>
<keyword evidence="5 7" id="KW-0808">Transferase</keyword>
<dbReference type="NCBIfam" id="TIGR00152">
    <property type="entry name" value="dephospho-CoA kinase"/>
    <property type="match status" value="1"/>
</dbReference>
<evidence type="ECO:0000256" key="1">
    <source>
        <dbReference type="ARBA" id="ARBA00009018"/>
    </source>
</evidence>
<proteinExistence type="inferred from homology"/>
<protein>
    <recommendedName>
        <fullName evidence="5 6">Dephospho-CoA kinase</fullName>
        <ecNumber evidence="5 6">2.7.1.24</ecNumber>
    </recommendedName>
    <alternativeName>
        <fullName evidence="5">Dephosphocoenzyme A kinase</fullName>
    </alternativeName>
</protein>
<sequence>MIIGLTGGIGSGKSTVAEAFRQLGIETVDADQASRAVVEPGMPALVAIGERFGSQIILGDGNLDRGALRQIIFSDPDQKLWLESLLHPLIRDWIVQRLEAATSPYVILESPLLFETDQHQLVNKTVLVDLPVALQIDRACARDDNQAEQIQRIIDAQMPREEKLSRADIVLDNAQPLESLADRVTAVHQTLLQLCKGSATLSKANSASQVKINE</sequence>
<accession>A0ABY5TVZ7</accession>
<evidence type="ECO:0000256" key="5">
    <source>
        <dbReference type="HAMAP-Rule" id="MF_00376"/>
    </source>
</evidence>
<dbReference type="PANTHER" id="PTHR10695:SF46">
    <property type="entry name" value="BIFUNCTIONAL COENZYME A SYNTHASE-RELATED"/>
    <property type="match status" value="1"/>
</dbReference>
<evidence type="ECO:0000256" key="6">
    <source>
        <dbReference type="NCBIfam" id="TIGR00152"/>
    </source>
</evidence>
<evidence type="ECO:0000256" key="2">
    <source>
        <dbReference type="ARBA" id="ARBA00022741"/>
    </source>
</evidence>
<comment type="pathway">
    <text evidence="5">Cofactor biosynthesis; coenzyme A biosynthesis; CoA from (R)-pantothenate: step 5/5.</text>
</comment>
<keyword evidence="5 7" id="KW-0418">Kinase</keyword>
<keyword evidence="3 5" id="KW-0067">ATP-binding</keyword>
<dbReference type="EC" id="2.7.1.24" evidence="5 6"/>
<gene>
    <name evidence="5 7" type="primary">coaE</name>
    <name evidence="7" type="ORF">NYF23_04765</name>
</gene>
<feature type="binding site" evidence="5">
    <location>
        <begin position="10"/>
        <end position="15"/>
    </location>
    <ligand>
        <name>ATP</name>
        <dbReference type="ChEBI" id="CHEBI:30616"/>
    </ligand>
</feature>
<evidence type="ECO:0000313" key="8">
    <source>
        <dbReference type="Proteomes" id="UP001059934"/>
    </source>
</evidence>
<comment type="similarity">
    <text evidence="1 5">Belongs to the CoaE family.</text>
</comment>
<dbReference type="SUPFAM" id="SSF52540">
    <property type="entry name" value="P-loop containing nucleoside triphosphate hydrolases"/>
    <property type="match status" value="1"/>
</dbReference>
<comment type="function">
    <text evidence="5">Catalyzes the phosphorylation of the 3'-hydroxyl group of dephosphocoenzyme A to form coenzyme A.</text>
</comment>
<evidence type="ECO:0000256" key="3">
    <source>
        <dbReference type="ARBA" id="ARBA00022840"/>
    </source>
</evidence>
<dbReference type="InterPro" id="IPR001977">
    <property type="entry name" value="Depp_CoAkinase"/>
</dbReference>
<name>A0ABY5TVZ7_9GAMM</name>
<dbReference type="EMBL" id="CP103416">
    <property type="protein sequence ID" value="UVW36329.1"/>
    <property type="molecule type" value="Genomic_DNA"/>
</dbReference>
<organism evidence="7 8">
    <name type="scientific">SAR92 clade bacterium H455</name>
    <dbReference type="NCBI Taxonomy" id="2974818"/>
    <lineage>
        <taxon>Bacteria</taxon>
        <taxon>Pseudomonadati</taxon>
        <taxon>Pseudomonadota</taxon>
        <taxon>Gammaproteobacteria</taxon>
        <taxon>Cellvibrionales</taxon>
        <taxon>Porticoccaceae</taxon>
        <taxon>SAR92 clade</taxon>
    </lineage>
</organism>
<dbReference type="Gene3D" id="3.40.50.300">
    <property type="entry name" value="P-loop containing nucleotide triphosphate hydrolases"/>
    <property type="match status" value="1"/>
</dbReference>
<keyword evidence="5" id="KW-0963">Cytoplasm</keyword>